<dbReference type="OrthoDB" id="649301at2759"/>
<keyword evidence="5" id="KW-0479">Metal-binding</keyword>
<dbReference type="GO" id="GO:0046872">
    <property type="term" value="F:metal ion binding"/>
    <property type="evidence" value="ECO:0007669"/>
    <property type="project" value="UniProtKB-KW"/>
</dbReference>
<evidence type="ECO:0000256" key="8">
    <source>
        <dbReference type="SAM" id="MobiDB-lite"/>
    </source>
</evidence>
<dbReference type="GO" id="GO:0016787">
    <property type="term" value="F:hydrolase activity"/>
    <property type="evidence" value="ECO:0007669"/>
    <property type="project" value="UniProtKB-KW"/>
</dbReference>
<evidence type="ECO:0000313" key="11">
    <source>
        <dbReference type="EMBL" id="KAJ1690003.1"/>
    </source>
</evidence>
<dbReference type="InterPro" id="IPR058353">
    <property type="entry name" value="DUF8040"/>
</dbReference>
<feature type="domain" description="DUF8040" evidence="10">
    <location>
        <begin position="50"/>
        <end position="142"/>
    </location>
</feature>
<feature type="domain" description="DDE Tnp4" evidence="9">
    <location>
        <begin position="194"/>
        <end position="268"/>
    </location>
</feature>
<evidence type="ECO:0000256" key="1">
    <source>
        <dbReference type="ARBA" id="ARBA00001968"/>
    </source>
</evidence>
<organism evidence="11 12">
    <name type="scientific">Rhynchospora breviuscula</name>
    <dbReference type="NCBI Taxonomy" id="2022672"/>
    <lineage>
        <taxon>Eukaryota</taxon>
        <taxon>Viridiplantae</taxon>
        <taxon>Streptophyta</taxon>
        <taxon>Embryophyta</taxon>
        <taxon>Tracheophyta</taxon>
        <taxon>Spermatophyta</taxon>
        <taxon>Magnoliopsida</taxon>
        <taxon>Liliopsida</taxon>
        <taxon>Poales</taxon>
        <taxon>Cyperaceae</taxon>
        <taxon>Cyperoideae</taxon>
        <taxon>Rhynchosporeae</taxon>
        <taxon>Rhynchospora</taxon>
    </lineage>
</organism>
<keyword evidence="12" id="KW-1185">Reference proteome</keyword>
<evidence type="ECO:0000256" key="6">
    <source>
        <dbReference type="ARBA" id="ARBA00022801"/>
    </source>
</evidence>
<accession>A0A9Q0C9Y6</accession>
<evidence type="ECO:0000256" key="5">
    <source>
        <dbReference type="ARBA" id="ARBA00022723"/>
    </source>
</evidence>
<comment type="caution">
    <text evidence="11">The sequence shown here is derived from an EMBL/GenBank/DDBJ whole genome shotgun (WGS) entry which is preliminary data.</text>
</comment>
<name>A0A9Q0C9Y6_9POAL</name>
<dbReference type="GO" id="GO:0004518">
    <property type="term" value="F:nuclease activity"/>
    <property type="evidence" value="ECO:0007669"/>
    <property type="project" value="UniProtKB-KW"/>
</dbReference>
<dbReference type="InterPro" id="IPR027806">
    <property type="entry name" value="HARBI1_dom"/>
</dbReference>
<evidence type="ECO:0000259" key="10">
    <source>
        <dbReference type="Pfam" id="PF26138"/>
    </source>
</evidence>
<feature type="compositionally biased region" description="Acidic residues" evidence="8">
    <location>
        <begin position="333"/>
        <end position="342"/>
    </location>
</feature>
<dbReference type="Pfam" id="PF26138">
    <property type="entry name" value="DUF8040"/>
    <property type="match status" value="1"/>
</dbReference>
<dbReference type="GO" id="GO:0005634">
    <property type="term" value="C:nucleus"/>
    <property type="evidence" value="ECO:0007669"/>
    <property type="project" value="UniProtKB-SubCell"/>
</dbReference>
<dbReference type="AlphaFoldDB" id="A0A9Q0C9Y6"/>
<evidence type="ECO:0000256" key="7">
    <source>
        <dbReference type="ARBA" id="ARBA00023242"/>
    </source>
</evidence>
<dbReference type="InterPro" id="IPR045249">
    <property type="entry name" value="HARBI1-like"/>
</dbReference>
<keyword evidence="4" id="KW-0540">Nuclease</keyword>
<evidence type="ECO:0000256" key="2">
    <source>
        <dbReference type="ARBA" id="ARBA00004123"/>
    </source>
</evidence>
<keyword evidence="7" id="KW-0539">Nucleus</keyword>
<evidence type="ECO:0008006" key="13">
    <source>
        <dbReference type="Google" id="ProtNLM"/>
    </source>
</evidence>
<protein>
    <recommendedName>
        <fullName evidence="13">DDE Tnp4 domain-containing protein</fullName>
    </recommendedName>
</protein>
<reference evidence="11" key="1">
    <citation type="journal article" date="2022" name="Cell">
        <title>Repeat-based holocentromeres influence genome architecture and karyotype evolution.</title>
        <authorList>
            <person name="Hofstatter P.G."/>
            <person name="Thangavel G."/>
            <person name="Lux T."/>
            <person name="Neumann P."/>
            <person name="Vondrak T."/>
            <person name="Novak P."/>
            <person name="Zhang M."/>
            <person name="Costa L."/>
            <person name="Castellani M."/>
            <person name="Scott A."/>
            <person name="Toegelov H."/>
            <person name="Fuchs J."/>
            <person name="Mata-Sucre Y."/>
            <person name="Dias Y."/>
            <person name="Vanzela A.L.L."/>
            <person name="Huettel B."/>
            <person name="Almeida C.C.S."/>
            <person name="Simkova H."/>
            <person name="Souza G."/>
            <person name="Pedrosa-Harand A."/>
            <person name="Macas J."/>
            <person name="Mayer K.F.X."/>
            <person name="Houben A."/>
            <person name="Marques A."/>
        </authorList>
    </citation>
    <scope>NUCLEOTIDE SEQUENCE</scope>
    <source>
        <strain evidence="11">RhyBre1mFocal</strain>
    </source>
</reference>
<evidence type="ECO:0000256" key="3">
    <source>
        <dbReference type="ARBA" id="ARBA00006958"/>
    </source>
</evidence>
<dbReference type="Proteomes" id="UP001151287">
    <property type="component" value="Unassembled WGS sequence"/>
</dbReference>
<comment type="cofactor">
    <cofactor evidence="1">
        <name>a divalent metal cation</name>
        <dbReference type="ChEBI" id="CHEBI:60240"/>
    </cofactor>
</comment>
<dbReference type="PANTHER" id="PTHR22930">
    <property type="match status" value="1"/>
</dbReference>
<dbReference type="PANTHER" id="PTHR22930:SF228">
    <property type="entry name" value="PROTEIN ALP1-LIKE"/>
    <property type="match status" value="1"/>
</dbReference>
<keyword evidence="6" id="KW-0378">Hydrolase</keyword>
<evidence type="ECO:0000256" key="4">
    <source>
        <dbReference type="ARBA" id="ARBA00022722"/>
    </source>
</evidence>
<dbReference type="Pfam" id="PF13359">
    <property type="entry name" value="DDE_Tnp_4"/>
    <property type="match status" value="1"/>
</dbReference>
<comment type="similarity">
    <text evidence="3">Belongs to the HARBI1 family.</text>
</comment>
<proteinExistence type="inferred from homology"/>
<evidence type="ECO:0000259" key="9">
    <source>
        <dbReference type="Pfam" id="PF13359"/>
    </source>
</evidence>
<dbReference type="EMBL" id="JAMQYH010000004">
    <property type="protein sequence ID" value="KAJ1690003.1"/>
    <property type="molecule type" value="Genomic_DNA"/>
</dbReference>
<feature type="region of interest" description="Disordered" evidence="8">
    <location>
        <begin position="324"/>
        <end position="350"/>
    </location>
</feature>
<evidence type="ECO:0000313" key="12">
    <source>
        <dbReference type="Proteomes" id="UP001151287"/>
    </source>
</evidence>
<sequence>MSSDDETSNTDDESSNDKEMDTLFFSMVQWTQYATIRCAQEWREIRNDREYSSKDWIINILDGHEDRCYDSYRMSTTNFNILCDILKEKGLTARGDVIIEEQVAMFLEILGRGHTMKTVGEEFQHSIETVWRHFRQVLSCVLQLYSTYIRLPDPSKPRHRKLAEGTQHHAFKDALGAIDGTHILAYPDGDDPCPELFRNRKGFNSQNVMAAVDFDGYFVAVVTGWEGSTHVNLILQRAVEDGFIVPPGRYYLVDGGYANTRQFLSPYREKTFGILKSRFKVCVYMRKYKFKIQKDIIKACCILHNFIKRLNHLQNVSDEGLFGRVSENRGPSNEDEEAEDLGAGDSQTGNDLRESIKNILWNNRQF</sequence>
<comment type="subcellular location">
    <subcellularLocation>
        <location evidence="2">Nucleus</location>
    </subcellularLocation>
</comment>
<gene>
    <name evidence="11" type="ORF">LUZ63_014158</name>
</gene>